<organism evidence="2 3">
    <name type="scientific">Dorcoceras hygrometricum</name>
    <dbReference type="NCBI Taxonomy" id="472368"/>
    <lineage>
        <taxon>Eukaryota</taxon>
        <taxon>Viridiplantae</taxon>
        <taxon>Streptophyta</taxon>
        <taxon>Embryophyta</taxon>
        <taxon>Tracheophyta</taxon>
        <taxon>Spermatophyta</taxon>
        <taxon>Magnoliopsida</taxon>
        <taxon>eudicotyledons</taxon>
        <taxon>Gunneridae</taxon>
        <taxon>Pentapetalae</taxon>
        <taxon>asterids</taxon>
        <taxon>lamiids</taxon>
        <taxon>Lamiales</taxon>
        <taxon>Gesneriaceae</taxon>
        <taxon>Didymocarpoideae</taxon>
        <taxon>Trichosporeae</taxon>
        <taxon>Loxocarpinae</taxon>
        <taxon>Dorcoceras</taxon>
    </lineage>
</organism>
<evidence type="ECO:0000313" key="2">
    <source>
        <dbReference type="EMBL" id="KZV20447.1"/>
    </source>
</evidence>
<dbReference type="EMBL" id="KV015657">
    <property type="protein sequence ID" value="KZV20447.1"/>
    <property type="molecule type" value="Genomic_DNA"/>
</dbReference>
<feature type="region of interest" description="Disordered" evidence="1">
    <location>
        <begin position="113"/>
        <end position="168"/>
    </location>
</feature>
<proteinExistence type="predicted"/>
<dbReference type="AlphaFoldDB" id="A0A2Z7AF99"/>
<accession>A0A2Z7AF99</accession>
<sequence length="168" mass="19258">MHQTPDNNWRLRPTREPSNSKHSSIRSAKDRWPLCINHSTCCCPTHEMWELPTPLIVANRSQQGDEVYGSNPLVLQPGKKQQQIQQGTTAEVQDTIQLIYEMQEMQMRGERDFQEESNATSNVKNGIDGNLPEKLTVNSSRGFENRERSLGDKMLSMGSVELQRSQRF</sequence>
<evidence type="ECO:0000313" key="3">
    <source>
        <dbReference type="Proteomes" id="UP000250235"/>
    </source>
</evidence>
<keyword evidence="3" id="KW-1185">Reference proteome</keyword>
<feature type="region of interest" description="Disordered" evidence="1">
    <location>
        <begin position="1"/>
        <end position="27"/>
    </location>
</feature>
<gene>
    <name evidence="2" type="ORF">F511_13445</name>
</gene>
<reference evidence="2 3" key="1">
    <citation type="journal article" date="2015" name="Proc. Natl. Acad. Sci. U.S.A.">
        <title>The resurrection genome of Boea hygrometrica: A blueprint for survival of dehydration.</title>
        <authorList>
            <person name="Xiao L."/>
            <person name="Yang G."/>
            <person name="Zhang L."/>
            <person name="Yang X."/>
            <person name="Zhao S."/>
            <person name="Ji Z."/>
            <person name="Zhou Q."/>
            <person name="Hu M."/>
            <person name="Wang Y."/>
            <person name="Chen M."/>
            <person name="Xu Y."/>
            <person name="Jin H."/>
            <person name="Xiao X."/>
            <person name="Hu G."/>
            <person name="Bao F."/>
            <person name="Hu Y."/>
            <person name="Wan P."/>
            <person name="Li L."/>
            <person name="Deng X."/>
            <person name="Kuang T."/>
            <person name="Xiang C."/>
            <person name="Zhu J.K."/>
            <person name="Oliver M.J."/>
            <person name="He Y."/>
        </authorList>
    </citation>
    <scope>NUCLEOTIDE SEQUENCE [LARGE SCALE GENOMIC DNA]</scope>
    <source>
        <strain evidence="3">cv. XS01</strain>
    </source>
</reference>
<name>A0A2Z7AF99_9LAMI</name>
<dbReference type="Proteomes" id="UP000250235">
    <property type="component" value="Unassembled WGS sequence"/>
</dbReference>
<evidence type="ECO:0000256" key="1">
    <source>
        <dbReference type="SAM" id="MobiDB-lite"/>
    </source>
</evidence>
<protein>
    <submittedName>
        <fullName evidence="2">Uncharacterized protein</fullName>
    </submittedName>
</protein>